<dbReference type="PANTHER" id="PTHR31350:SF29">
    <property type="entry name" value="PROTEIN SIRB1 N-TERMINAL DOMAIN-CONTAINING PROTEIN"/>
    <property type="match status" value="1"/>
</dbReference>
<dbReference type="Proteomes" id="UP001438707">
    <property type="component" value="Unassembled WGS sequence"/>
</dbReference>
<accession>A0AAW1QZ19</accession>
<evidence type="ECO:0000313" key="1">
    <source>
        <dbReference type="EMBL" id="KAK9826657.1"/>
    </source>
</evidence>
<sequence length="451" mass="48842">MHALRPCLETYSAEVCGRRCLAPTYTLLRARSSVRPFLGTKAAGKKGRKTPDLPASTERVVPEDYAPWRRLDMSEIHAHEARQGFLDIIEKGEAGIRLADAALQVAAEDDAIISHSTVKLPVKSFQSRIARLAADVANNHIPSKDTASPHQQLQAVKEFLFTRQGFRLPGFGRSNIPEGTVVDHPGVWEDARQAYLSDTLISKRGIAASLGVLFADVMQRLLLSGAVDFAVRMDCSSHTRLPEATILAGMPREGLIGADGAPLNTCTSEALIEMLQFLKRAFWPFPWDTSSSRGSGGGFAGAAQVALEGGSSDAGLEAISRTAKHRLNRGIWTSPGAGDIRRAVPATERLVLLGDAAGVSVHPCERRDLAVLLLHAEMPGRAMVELRAFADSSAAREASAEDRKLVQRLLQKLKDGALDTQSQRLQPLSIASCRAQPTPELQTESRVPLTW</sequence>
<name>A0AAW1QZ19_9CHLO</name>
<dbReference type="PANTHER" id="PTHR31350">
    <property type="entry name" value="SI:DKEY-261L7.2"/>
    <property type="match status" value="1"/>
</dbReference>
<reference evidence="1 2" key="1">
    <citation type="journal article" date="2024" name="Nat. Commun.">
        <title>Phylogenomics reveals the evolutionary origins of lichenization in chlorophyte algae.</title>
        <authorList>
            <person name="Puginier C."/>
            <person name="Libourel C."/>
            <person name="Otte J."/>
            <person name="Skaloud P."/>
            <person name="Haon M."/>
            <person name="Grisel S."/>
            <person name="Petersen M."/>
            <person name="Berrin J.G."/>
            <person name="Delaux P.M."/>
            <person name="Dal Grande F."/>
            <person name="Keller J."/>
        </authorList>
    </citation>
    <scope>NUCLEOTIDE SEQUENCE [LARGE SCALE GENOMIC DNA]</scope>
    <source>
        <strain evidence="1 2">SAG 2145</strain>
    </source>
</reference>
<keyword evidence="2" id="KW-1185">Reference proteome</keyword>
<proteinExistence type="predicted"/>
<evidence type="ECO:0000313" key="2">
    <source>
        <dbReference type="Proteomes" id="UP001438707"/>
    </source>
</evidence>
<gene>
    <name evidence="1" type="ORF">WJX74_008333</name>
</gene>
<dbReference type="AlphaFoldDB" id="A0AAW1QZ19"/>
<dbReference type="EMBL" id="JALJOS010000020">
    <property type="protein sequence ID" value="KAK9826657.1"/>
    <property type="molecule type" value="Genomic_DNA"/>
</dbReference>
<comment type="caution">
    <text evidence="1">The sequence shown here is derived from an EMBL/GenBank/DDBJ whole genome shotgun (WGS) entry which is preliminary data.</text>
</comment>
<protein>
    <submittedName>
        <fullName evidence="1">Uncharacterized protein</fullName>
    </submittedName>
</protein>
<organism evidence="1 2">
    <name type="scientific">Apatococcus lobatus</name>
    <dbReference type="NCBI Taxonomy" id="904363"/>
    <lineage>
        <taxon>Eukaryota</taxon>
        <taxon>Viridiplantae</taxon>
        <taxon>Chlorophyta</taxon>
        <taxon>core chlorophytes</taxon>
        <taxon>Trebouxiophyceae</taxon>
        <taxon>Chlorellales</taxon>
        <taxon>Chlorellaceae</taxon>
        <taxon>Apatococcus</taxon>
    </lineage>
</organism>